<accession>A0A1I7TVS6</accession>
<evidence type="ECO:0000313" key="2">
    <source>
        <dbReference type="Proteomes" id="UP000095282"/>
    </source>
</evidence>
<keyword evidence="2" id="KW-1185">Reference proteome</keyword>
<feature type="compositionally biased region" description="Acidic residues" evidence="1">
    <location>
        <begin position="146"/>
        <end position="161"/>
    </location>
</feature>
<name>A0A1I7TVS6_9PELO</name>
<protein>
    <submittedName>
        <fullName evidence="3">ESF1 homolog</fullName>
    </submittedName>
</protein>
<evidence type="ECO:0000256" key="1">
    <source>
        <dbReference type="SAM" id="MobiDB-lite"/>
    </source>
</evidence>
<evidence type="ECO:0000313" key="3">
    <source>
        <dbReference type="WBParaSite" id="Csp11.Scaffold629.g12284.t1"/>
    </source>
</evidence>
<dbReference type="Proteomes" id="UP000095282">
    <property type="component" value="Unplaced"/>
</dbReference>
<dbReference type="WBParaSite" id="Csp11.Scaffold629.g12284.t1">
    <property type="protein sequence ID" value="Csp11.Scaffold629.g12284.t1"/>
    <property type="gene ID" value="Csp11.Scaffold629.g12284"/>
</dbReference>
<feature type="region of interest" description="Disordered" evidence="1">
    <location>
        <begin position="141"/>
        <end position="165"/>
    </location>
</feature>
<organism evidence="2 3">
    <name type="scientific">Caenorhabditis tropicalis</name>
    <dbReference type="NCBI Taxonomy" id="1561998"/>
    <lineage>
        <taxon>Eukaryota</taxon>
        <taxon>Metazoa</taxon>
        <taxon>Ecdysozoa</taxon>
        <taxon>Nematoda</taxon>
        <taxon>Chromadorea</taxon>
        <taxon>Rhabditida</taxon>
        <taxon>Rhabditina</taxon>
        <taxon>Rhabditomorpha</taxon>
        <taxon>Rhabditoidea</taxon>
        <taxon>Rhabditidae</taxon>
        <taxon>Peloderinae</taxon>
        <taxon>Caenorhabditis</taxon>
    </lineage>
</organism>
<dbReference type="eggNOG" id="ENOG502TDI5">
    <property type="taxonomic scope" value="Eukaryota"/>
</dbReference>
<reference evidence="3" key="1">
    <citation type="submission" date="2016-11" db="UniProtKB">
        <authorList>
            <consortium name="WormBaseParasite"/>
        </authorList>
    </citation>
    <scope>IDENTIFICATION</scope>
</reference>
<proteinExistence type="predicted"/>
<dbReference type="AlphaFoldDB" id="A0A1I7TVS6"/>
<sequence>MNKKRRWEVNFLEDITEIQDFYEDLEVLFLERTRRDPYEYLRHLDCTLSEQFRIRAVHSLENGEFYKKKELKSVFGQDFGNFEMPGDQRGRVAYNFIDAPGNYMKLLGRRCIRKKDDDWPYTTGYLRLRRREQLDKDMELDWKAMEEEDPGDSLEDLEDCESQEKKRERWYKLEDHVVQKRERKKFSS</sequence>